<protein>
    <recommendedName>
        <fullName evidence="2">EF-hand domain-containing protein</fullName>
    </recommendedName>
</protein>
<name>B1JAM7_PSEPW</name>
<dbReference type="OrthoDB" id="1242806at2"/>
<organism evidence="1">
    <name type="scientific">Pseudomonas putida (strain W619)</name>
    <dbReference type="NCBI Taxonomy" id="390235"/>
    <lineage>
        <taxon>Bacteria</taxon>
        <taxon>Pseudomonadati</taxon>
        <taxon>Pseudomonadota</taxon>
        <taxon>Gammaproteobacteria</taxon>
        <taxon>Pseudomonadales</taxon>
        <taxon>Pseudomonadaceae</taxon>
        <taxon>Pseudomonas</taxon>
    </lineage>
</organism>
<dbReference type="EMBL" id="CP000949">
    <property type="protein sequence ID" value="ACA73739.1"/>
    <property type="molecule type" value="Genomic_DNA"/>
</dbReference>
<accession>B1JAM7</accession>
<dbReference type="PROSITE" id="PS00018">
    <property type="entry name" value="EF_HAND_1"/>
    <property type="match status" value="1"/>
</dbReference>
<dbReference type="InterPro" id="IPR018247">
    <property type="entry name" value="EF_Hand_1_Ca_BS"/>
</dbReference>
<reference evidence="1" key="1">
    <citation type="submission" date="2008-02" db="EMBL/GenBank/DDBJ databases">
        <title>Complete sequence of Psuedomonas putida W619.</title>
        <authorList>
            <consortium name="US DOE Joint Genome Institute"/>
            <person name="Copeland A."/>
            <person name="Lucas S."/>
            <person name="Lapidus A."/>
            <person name="Barry K."/>
            <person name="Detter J.C."/>
            <person name="Glavina del Rio T."/>
            <person name="Dalin E."/>
            <person name="Tice H."/>
            <person name="Pitluck S."/>
            <person name="Chain P."/>
            <person name="Malfatti S."/>
            <person name="Shin M."/>
            <person name="Vergez L."/>
            <person name="Schmutz J."/>
            <person name="Larimer F."/>
            <person name="Land M."/>
            <person name="Hauser L."/>
            <person name="Kyrpides N."/>
            <person name="Kim E."/>
            <person name="Taghavi S."/>
            <person name="Vangronsveld D."/>
            <person name="van der Lelie D."/>
            <person name="Richardson P."/>
        </authorList>
    </citation>
    <scope>NUCLEOTIDE SEQUENCE</scope>
    <source>
        <strain evidence="1">W619</strain>
    </source>
</reference>
<evidence type="ECO:0008006" key="2">
    <source>
        <dbReference type="Google" id="ProtNLM"/>
    </source>
</evidence>
<dbReference type="KEGG" id="ppw:PputW619_3251"/>
<dbReference type="eggNOG" id="COG3179">
    <property type="taxonomic scope" value="Bacteria"/>
</dbReference>
<dbReference type="eggNOG" id="COG3409">
    <property type="taxonomic scope" value="Bacteria"/>
</dbReference>
<dbReference type="AlphaFoldDB" id="B1JAM7"/>
<dbReference type="STRING" id="390235.PputW619_3251"/>
<sequence length="931" mass="103257" precursor="true">MAERSLKWLTDMFGGGLDESKTEKSVGPIYPTPDGKPISSSAADVSTLQPVKNWSYPFKQKNKASVIDQLTQLANSTAGYYPLGAGGLWHGGVHFDSGTAGVLDQSSVVCIADGEVVAYRTDMNSVVTSYVENKKPAPKPFSRNFVLVRHRLEAPKLQGSNDTPPSLIIYSLYMHLQDGAVYQSTPTIARPQFWEKKDDYIVPMTAKDADPNLSARLGLNVRNQEKRGIVIDLLPQGSRVRVSGEGAYRRLQDTMGPARLLDAGGSMLGYVRFDQLEPVEGGEYRTKAGLTIHDEINSKPSLRKPGLPKGTQVKISGEGEFRKLERVVQFVHFDSLQALPVPRAHGVICVLDKPLPIKAGALIGHIGQYQDYSAIQPERKLHLEVFSDRDVGRFIAQCRIWEKGLPAKDKTLLKLAKGTVVVVHKHHFGEMLPPTQNDESQLNGADLFVPRSLLDGLPSTHKIAISEAGEREACNWYRLEGLLSNEKNQLLDGWVRVEKGGEQWTSPWAWEGYEVITDYTSPPEFMAASLRSLKRLTDEQIRRYGPVADAGDKGPIKERLFNFIDGDGDGDKKITAEELRAVIRIPAHAQALSRLIIYCESEWHYRPQKWDILDEILGHTGSTPHINWLAEKQRIEQLSWWGDVAEKAGLPSNGQVYHLHSVGLVGLFETQSSCITLDEAIELALLVSGGYEGRRSLDYHALADDFDGQGTSFGLIQWNFGQGTLGALLLKMLRRNAPVFSGCFPLNMDYASLEAALVNKNTAAQLSWARGVLRTNRVGWRQAFQAIGDVEEFQKIQLSEAAAYHSNVVKCIRHMRGVAPSAMERVGVVTYVALYDLCVQQGGFEKGATIRNIQEEVISAKSIDQGALLEICVRERAKTASSRWMADSLSRRMGIIEGEPYLAVLGGRSVRRENPNVHLLSKVRDFHVCDI</sequence>
<proteinExistence type="predicted"/>
<evidence type="ECO:0000313" key="1">
    <source>
        <dbReference type="EMBL" id="ACA73739.1"/>
    </source>
</evidence>
<gene>
    <name evidence="1" type="ordered locus">PputW619_3251</name>
</gene>
<dbReference type="HOGENOM" id="CLU_010665_0_0_6"/>